<keyword evidence="6" id="KW-0067">ATP-binding</keyword>
<feature type="domain" description="Cytidyltransferase-like" evidence="8">
    <location>
        <begin position="6"/>
        <end position="63"/>
    </location>
</feature>
<feature type="non-terminal residue" evidence="9">
    <location>
        <position position="63"/>
    </location>
</feature>
<dbReference type="Pfam" id="PF01467">
    <property type="entry name" value="CTP_transf_like"/>
    <property type="match status" value="1"/>
</dbReference>
<evidence type="ECO:0000256" key="7">
    <source>
        <dbReference type="ARBA" id="ARBA00023027"/>
    </source>
</evidence>
<dbReference type="NCBIfam" id="TIGR00125">
    <property type="entry name" value="cyt_tran_rel"/>
    <property type="match status" value="1"/>
</dbReference>
<comment type="pathway">
    <text evidence="1">Cofactor biosynthesis; NAD(+) biosynthesis.</text>
</comment>
<keyword evidence="4" id="KW-0548">Nucleotidyltransferase</keyword>
<keyword evidence="5" id="KW-0547">Nucleotide-binding</keyword>
<dbReference type="GO" id="GO:0005524">
    <property type="term" value="F:ATP binding"/>
    <property type="evidence" value="ECO:0007669"/>
    <property type="project" value="UniProtKB-KW"/>
</dbReference>
<dbReference type="PANTHER" id="PTHR39321:SF3">
    <property type="entry name" value="PHOSPHOPANTETHEINE ADENYLYLTRANSFERASE"/>
    <property type="match status" value="1"/>
</dbReference>
<dbReference type="PANTHER" id="PTHR39321">
    <property type="entry name" value="NICOTINATE-NUCLEOTIDE ADENYLYLTRANSFERASE-RELATED"/>
    <property type="match status" value="1"/>
</dbReference>
<dbReference type="InterPro" id="IPR004821">
    <property type="entry name" value="Cyt_trans-like"/>
</dbReference>
<evidence type="ECO:0000256" key="4">
    <source>
        <dbReference type="ARBA" id="ARBA00022695"/>
    </source>
</evidence>
<gene>
    <name evidence="9" type="ORF">METZ01_LOCUS416268</name>
</gene>
<keyword evidence="2" id="KW-0662">Pyridine nucleotide biosynthesis</keyword>
<dbReference type="InterPro" id="IPR014729">
    <property type="entry name" value="Rossmann-like_a/b/a_fold"/>
</dbReference>
<reference evidence="9" key="1">
    <citation type="submission" date="2018-05" db="EMBL/GenBank/DDBJ databases">
        <authorList>
            <person name="Lanie J.A."/>
            <person name="Ng W.-L."/>
            <person name="Kazmierczak K.M."/>
            <person name="Andrzejewski T.M."/>
            <person name="Davidsen T.M."/>
            <person name="Wayne K.J."/>
            <person name="Tettelin H."/>
            <person name="Glass J.I."/>
            <person name="Rusch D."/>
            <person name="Podicherti R."/>
            <person name="Tsui H.-C.T."/>
            <person name="Winkler M.E."/>
        </authorList>
    </citation>
    <scope>NUCLEOTIDE SEQUENCE</scope>
</reference>
<evidence type="ECO:0000259" key="8">
    <source>
        <dbReference type="Pfam" id="PF01467"/>
    </source>
</evidence>
<evidence type="ECO:0000313" key="9">
    <source>
        <dbReference type="EMBL" id="SVD63414.1"/>
    </source>
</evidence>
<sequence>MKKIGILGGTFDPVHNGHLGLVAEIQEALHLDRILLVPVHHSPHKQGRFTASFEHRMDMLRLA</sequence>
<dbReference type="GO" id="GO:0009435">
    <property type="term" value="P:NAD+ biosynthetic process"/>
    <property type="evidence" value="ECO:0007669"/>
    <property type="project" value="InterPro"/>
</dbReference>
<keyword evidence="3" id="KW-0808">Transferase</keyword>
<dbReference type="Gene3D" id="3.40.50.620">
    <property type="entry name" value="HUPs"/>
    <property type="match status" value="1"/>
</dbReference>
<evidence type="ECO:0000256" key="1">
    <source>
        <dbReference type="ARBA" id="ARBA00004790"/>
    </source>
</evidence>
<accession>A0A382WXQ1</accession>
<dbReference type="GO" id="GO:0070566">
    <property type="term" value="F:adenylyltransferase activity"/>
    <property type="evidence" value="ECO:0007669"/>
    <property type="project" value="UniProtKB-ARBA"/>
</dbReference>
<proteinExistence type="predicted"/>
<dbReference type="EMBL" id="UINC01163221">
    <property type="protein sequence ID" value="SVD63414.1"/>
    <property type="molecule type" value="Genomic_DNA"/>
</dbReference>
<organism evidence="9">
    <name type="scientific">marine metagenome</name>
    <dbReference type="NCBI Taxonomy" id="408172"/>
    <lineage>
        <taxon>unclassified sequences</taxon>
        <taxon>metagenomes</taxon>
        <taxon>ecological metagenomes</taxon>
    </lineage>
</organism>
<dbReference type="AlphaFoldDB" id="A0A382WXQ1"/>
<dbReference type="InterPro" id="IPR005248">
    <property type="entry name" value="NadD/NMNAT"/>
</dbReference>
<evidence type="ECO:0000256" key="2">
    <source>
        <dbReference type="ARBA" id="ARBA00022642"/>
    </source>
</evidence>
<dbReference type="SUPFAM" id="SSF52374">
    <property type="entry name" value="Nucleotidylyl transferase"/>
    <property type="match status" value="1"/>
</dbReference>
<protein>
    <recommendedName>
        <fullName evidence="8">Cytidyltransferase-like domain-containing protein</fullName>
    </recommendedName>
</protein>
<evidence type="ECO:0000256" key="3">
    <source>
        <dbReference type="ARBA" id="ARBA00022679"/>
    </source>
</evidence>
<keyword evidence="7" id="KW-0520">NAD</keyword>
<evidence type="ECO:0000256" key="6">
    <source>
        <dbReference type="ARBA" id="ARBA00022840"/>
    </source>
</evidence>
<name>A0A382WXQ1_9ZZZZ</name>
<evidence type="ECO:0000256" key="5">
    <source>
        <dbReference type="ARBA" id="ARBA00022741"/>
    </source>
</evidence>